<accession>A0AAV4XWC4</accession>
<comment type="caution">
    <text evidence="2">The sequence shown here is derived from an EMBL/GenBank/DDBJ whole genome shotgun (WGS) entry which is preliminary data.</text>
</comment>
<evidence type="ECO:0000313" key="3">
    <source>
        <dbReference type="Proteomes" id="UP001054945"/>
    </source>
</evidence>
<sequence>MAKNTGYLSTGQSSTEINSTNIRAERNVHSLLSSQPSAQFKKETSSKLSTTTQDKKSNPRGYSLHVQSSSLVGALICHHKCHNWPVTNERPMHLAQHISPREPSARLR</sequence>
<name>A0AAV4XWC4_CAEEX</name>
<keyword evidence="3" id="KW-1185">Reference proteome</keyword>
<evidence type="ECO:0000313" key="2">
    <source>
        <dbReference type="EMBL" id="GIY98266.1"/>
    </source>
</evidence>
<gene>
    <name evidence="2" type="ORF">CEXT_633981</name>
</gene>
<feature type="compositionally biased region" description="Polar residues" evidence="1">
    <location>
        <begin position="1"/>
        <end position="22"/>
    </location>
</feature>
<feature type="region of interest" description="Disordered" evidence="1">
    <location>
        <begin position="1"/>
        <end position="63"/>
    </location>
</feature>
<dbReference type="AlphaFoldDB" id="A0AAV4XWC4"/>
<dbReference type="EMBL" id="BPLR01000905">
    <property type="protein sequence ID" value="GIY98266.1"/>
    <property type="molecule type" value="Genomic_DNA"/>
</dbReference>
<evidence type="ECO:0000256" key="1">
    <source>
        <dbReference type="SAM" id="MobiDB-lite"/>
    </source>
</evidence>
<organism evidence="2 3">
    <name type="scientific">Caerostris extrusa</name>
    <name type="common">Bark spider</name>
    <name type="synonym">Caerostris bankana</name>
    <dbReference type="NCBI Taxonomy" id="172846"/>
    <lineage>
        <taxon>Eukaryota</taxon>
        <taxon>Metazoa</taxon>
        <taxon>Ecdysozoa</taxon>
        <taxon>Arthropoda</taxon>
        <taxon>Chelicerata</taxon>
        <taxon>Arachnida</taxon>
        <taxon>Araneae</taxon>
        <taxon>Araneomorphae</taxon>
        <taxon>Entelegynae</taxon>
        <taxon>Araneoidea</taxon>
        <taxon>Araneidae</taxon>
        <taxon>Caerostris</taxon>
    </lineage>
</organism>
<reference evidence="2 3" key="1">
    <citation type="submission" date="2021-06" db="EMBL/GenBank/DDBJ databases">
        <title>Caerostris extrusa draft genome.</title>
        <authorList>
            <person name="Kono N."/>
            <person name="Arakawa K."/>
        </authorList>
    </citation>
    <scope>NUCLEOTIDE SEQUENCE [LARGE SCALE GENOMIC DNA]</scope>
</reference>
<proteinExistence type="predicted"/>
<dbReference type="Proteomes" id="UP001054945">
    <property type="component" value="Unassembled WGS sequence"/>
</dbReference>
<protein>
    <submittedName>
        <fullName evidence="2">Uncharacterized protein</fullName>
    </submittedName>
</protein>